<dbReference type="Gramene" id="rna-AYBTSS11_LOCUS31112">
    <property type="protein sequence ID" value="CAJ1978908.1"/>
    <property type="gene ID" value="gene-AYBTSS11_LOCUS31112"/>
</dbReference>
<keyword evidence="2" id="KW-1185">Reference proteome</keyword>
<dbReference type="EMBL" id="OY731408">
    <property type="protein sequence ID" value="CAJ1978908.1"/>
    <property type="molecule type" value="Genomic_DNA"/>
</dbReference>
<evidence type="ECO:0000313" key="1">
    <source>
        <dbReference type="EMBL" id="CAJ1978908.1"/>
    </source>
</evidence>
<dbReference type="AlphaFoldDB" id="A0AA86W5C0"/>
<gene>
    <name evidence="1" type="ORF">AYBTSS11_LOCUS31112</name>
</gene>
<evidence type="ECO:0000313" key="2">
    <source>
        <dbReference type="Proteomes" id="UP001189624"/>
    </source>
</evidence>
<name>A0AA86W5C0_9FABA</name>
<reference evidence="1" key="1">
    <citation type="submission" date="2023-10" db="EMBL/GenBank/DDBJ databases">
        <authorList>
            <person name="Domelevo Entfellner J.-B."/>
        </authorList>
    </citation>
    <scope>NUCLEOTIDE SEQUENCE</scope>
</reference>
<sequence length="108" mass="12770">MEVVKKEQSDGGYVYLPRLPFKRALYPSFIVNFLSHSDILLVEQNSYWNIELWKAFFTKMLNQYPHDDDRSLLQDLKKSFQDYMGSNPQLIKKLKELLSKQRASMCSS</sequence>
<dbReference type="Proteomes" id="UP001189624">
    <property type="component" value="Chromosome 11"/>
</dbReference>
<protein>
    <submittedName>
        <fullName evidence="1">Uncharacterized protein</fullName>
    </submittedName>
</protein>
<accession>A0AA86W5C0</accession>
<proteinExistence type="predicted"/>
<organism evidence="1 2">
    <name type="scientific">Sphenostylis stenocarpa</name>
    <dbReference type="NCBI Taxonomy" id="92480"/>
    <lineage>
        <taxon>Eukaryota</taxon>
        <taxon>Viridiplantae</taxon>
        <taxon>Streptophyta</taxon>
        <taxon>Embryophyta</taxon>
        <taxon>Tracheophyta</taxon>
        <taxon>Spermatophyta</taxon>
        <taxon>Magnoliopsida</taxon>
        <taxon>eudicotyledons</taxon>
        <taxon>Gunneridae</taxon>
        <taxon>Pentapetalae</taxon>
        <taxon>rosids</taxon>
        <taxon>fabids</taxon>
        <taxon>Fabales</taxon>
        <taxon>Fabaceae</taxon>
        <taxon>Papilionoideae</taxon>
        <taxon>50 kb inversion clade</taxon>
        <taxon>NPAAA clade</taxon>
        <taxon>indigoferoid/millettioid clade</taxon>
        <taxon>Phaseoleae</taxon>
        <taxon>Sphenostylis</taxon>
    </lineage>
</organism>